<organism evidence="1 2">
    <name type="scientific">Catenuloplanes indicus</name>
    <dbReference type="NCBI Taxonomy" id="137267"/>
    <lineage>
        <taxon>Bacteria</taxon>
        <taxon>Bacillati</taxon>
        <taxon>Actinomycetota</taxon>
        <taxon>Actinomycetes</taxon>
        <taxon>Micromonosporales</taxon>
        <taxon>Micromonosporaceae</taxon>
        <taxon>Catenuloplanes</taxon>
    </lineage>
</organism>
<name>A0AAE3VU88_9ACTN</name>
<protein>
    <submittedName>
        <fullName evidence="1">Uncharacterized protein</fullName>
    </submittedName>
</protein>
<comment type="caution">
    <text evidence="1">The sequence shown here is derived from an EMBL/GenBank/DDBJ whole genome shotgun (WGS) entry which is preliminary data.</text>
</comment>
<sequence length="89" mass="9371">MSVVVPEWRLTGNFIGTCADVRCPAVTLFLDGESELADGVVRAVLFDLTSGPLLVDPRHLDGIRIGGAADARALRVECPGVRTGGVRVP</sequence>
<dbReference type="AlphaFoldDB" id="A0AAE3VU88"/>
<keyword evidence="2" id="KW-1185">Reference proteome</keyword>
<dbReference type="EMBL" id="JAUSUZ010000001">
    <property type="protein sequence ID" value="MDQ0363434.1"/>
    <property type="molecule type" value="Genomic_DNA"/>
</dbReference>
<gene>
    <name evidence="1" type="ORF">J2S42_000103</name>
</gene>
<accession>A0AAE3VU88</accession>
<evidence type="ECO:0000313" key="1">
    <source>
        <dbReference type="EMBL" id="MDQ0363434.1"/>
    </source>
</evidence>
<dbReference type="Proteomes" id="UP001240236">
    <property type="component" value="Unassembled WGS sequence"/>
</dbReference>
<evidence type="ECO:0000313" key="2">
    <source>
        <dbReference type="Proteomes" id="UP001240236"/>
    </source>
</evidence>
<reference evidence="1 2" key="1">
    <citation type="submission" date="2023-07" db="EMBL/GenBank/DDBJ databases">
        <title>Sequencing the genomes of 1000 actinobacteria strains.</title>
        <authorList>
            <person name="Klenk H.-P."/>
        </authorList>
    </citation>
    <scope>NUCLEOTIDE SEQUENCE [LARGE SCALE GENOMIC DNA]</scope>
    <source>
        <strain evidence="1 2">DSM 44709</strain>
    </source>
</reference>
<dbReference type="RefSeq" id="WP_307234066.1">
    <property type="nucleotide sequence ID" value="NZ_JAUSUZ010000001.1"/>
</dbReference>
<proteinExistence type="predicted"/>